<comment type="caution">
    <text evidence="2">The sequence shown here is derived from an EMBL/GenBank/DDBJ whole genome shotgun (WGS) entry which is preliminary data.</text>
</comment>
<name>A0A0L7LSD3_OPEBR</name>
<dbReference type="AlphaFoldDB" id="A0A0L7LSD3"/>
<sequence length="251" mass="26615">MRDFEAFQDALDAEGSGEGEGGPSYIGNLTRSMALALDTFYSDLKCCGVSAHTGDGGPSYIGNLTRSMALALDTFYSDLKCCGVSAHTGDGGPSYIGNLTRSMALTVDAFYSDLKCCGGGPSYIGNLTRSMALPVDTFYSDLKCCGISAHTGDSTQRRKSTKTSVDSDPLTKKSLIDSVPMGREISDMYLKHPANDSSSDDDGTEQDREMGLGQELVSSLARPCHSDIKPRLKGVHMAPTSQGTDELTLAL</sequence>
<dbReference type="STRING" id="104452.A0A0L7LSD3"/>
<dbReference type="EMBL" id="JTDY01000189">
    <property type="protein sequence ID" value="KOB78383.1"/>
    <property type="molecule type" value="Genomic_DNA"/>
</dbReference>
<accession>A0A0L7LSD3</accession>
<dbReference type="Proteomes" id="UP000037510">
    <property type="component" value="Unassembled WGS sequence"/>
</dbReference>
<evidence type="ECO:0000313" key="2">
    <source>
        <dbReference type="EMBL" id="KOB78383.1"/>
    </source>
</evidence>
<feature type="region of interest" description="Disordered" evidence="1">
    <location>
        <begin position="151"/>
        <end position="174"/>
    </location>
</feature>
<organism evidence="2 3">
    <name type="scientific">Operophtera brumata</name>
    <name type="common">Winter moth</name>
    <name type="synonym">Phalaena brumata</name>
    <dbReference type="NCBI Taxonomy" id="104452"/>
    <lineage>
        <taxon>Eukaryota</taxon>
        <taxon>Metazoa</taxon>
        <taxon>Ecdysozoa</taxon>
        <taxon>Arthropoda</taxon>
        <taxon>Hexapoda</taxon>
        <taxon>Insecta</taxon>
        <taxon>Pterygota</taxon>
        <taxon>Neoptera</taxon>
        <taxon>Endopterygota</taxon>
        <taxon>Lepidoptera</taxon>
        <taxon>Glossata</taxon>
        <taxon>Ditrysia</taxon>
        <taxon>Geometroidea</taxon>
        <taxon>Geometridae</taxon>
        <taxon>Larentiinae</taxon>
        <taxon>Operophtera</taxon>
    </lineage>
</organism>
<evidence type="ECO:0000313" key="3">
    <source>
        <dbReference type="Proteomes" id="UP000037510"/>
    </source>
</evidence>
<evidence type="ECO:0000256" key="1">
    <source>
        <dbReference type="SAM" id="MobiDB-lite"/>
    </source>
</evidence>
<proteinExistence type="predicted"/>
<reference evidence="2 3" key="1">
    <citation type="journal article" date="2015" name="Genome Biol. Evol.">
        <title>The genome of winter moth (Operophtera brumata) provides a genomic perspective on sexual dimorphism and phenology.</title>
        <authorList>
            <person name="Derks M.F."/>
            <person name="Smit S."/>
            <person name="Salis L."/>
            <person name="Schijlen E."/>
            <person name="Bossers A."/>
            <person name="Mateman C."/>
            <person name="Pijl A.S."/>
            <person name="de Ridder D."/>
            <person name="Groenen M.A."/>
            <person name="Visser M.E."/>
            <person name="Megens H.J."/>
        </authorList>
    </citation>
    <scope>NUCLEOTIDE SEQUENCE [LARGE SCALE GENOMIC DNA]</scope>
    <source>
        <strain evidence="2">WM2013NL</strain>
        <tissue evidence="2">Head and thorax</tissue>
    </source>
</reference>
<gene>
    <name evidence="2" type="ORF">OBRU01_02445</name>
</gene>
<keyword evidence="3" id="KW-1185">Reference proteome</keyword>
<feature type="region of interest" description="Disordered" evidence="1">
    <location>
        <begin position="190"/>
        <end position="210"/>
    </location>
</feature>
<protein>
    <submittedName>
        <fullName evidence="2">XPA-binding protein 1</fullName>
    </submittedName>
</protein>